<sequence length="165" mass="17931">MDTRSELGPYAFYGDQSEILQIFRPAKERRSSSSLSFVLSSPWKGKGRSFNTLCLLTVLCYIPPPPPPPPPAPLKIASSFSPLMSQYQSLPSPSNIAFFFPSPSSTLPSLMGVVFSRSSHPPSPYPASACLGDLPESCVTSILTHLEPKDVCRLARLNRAFRGVG</sequence>
<dbReference type="EMBL" id="JAXIOK010000016">
    <property type="protein sequence ID" value="KAK4752188.1"/>
    <property type="molecule type" value="Genomic_DNA"/>
</dbReference>
<dbReference type="InterPro" id="IPR036047">
    <property type="entry name" value="F-box-like_dom_sf"/>
</dbReference>
<reference evidence="2 3" key="1">
    <citation type="journal article" date="2023" name="Hortic Res">
        <title>Pangenome of water caltrop reveals structural variations and asymmetric subgenome divergence after allopolyploidization.</title>
        <authorList>
            <person name="Zhang X."/>
            <person name="Chen Y."/>
            <person name="Wang L."/>
            <person name="Yuan Y."/>
            <person name="Fang M."/>
            <person name="Shi L."/>
            <person name="Lu R."/>
            <person name="Comes H.P."/>
            <person name="Ma Y."/>
            <person name="Chen Y."/>
            <person name="Huang G."/>
            <person name="Zhou Y."/>
            <person name="Zheng Z."/>
            <person name="Qiu Y."/>
        </authorList>
    </citation>
    <scope>NUCLEOTIDE SEQUENCE [LARGE SCALE GENOMIC DNA]</scope>
    <source>
        <tissue evidence="2">Roots</tissue>
    </source>
</reference>
<feature type="domain" description="F-box" evidence="1">
    <location>
        <begin position="128"/>
        <end position="165"/>
    </location>
</feature>
<gene>
    <name evidence="2" type="ORF">SAY87_020986</name>
</gene>
<dbReference type="InterPro" id="IPR001810">
    <property type="entry name" value="F-box_dom"/>
</dbReference>
<comment type="caution">
    <text evidence="2">The sequence shown here is derived from an EMBL/GenBank/DDBJ whole genome shotgun (WGS) entry which is preliminary data.</text>
</comment>
<dbReference type="AlphaFoldDB" id="A0AAN7JRF5"/>
<organism evidence="2 3">
    <name type="scientific">Trapa incisa</name>
    <dbReference type="NCBI Taxonomy" id="236973"/>
    <lineage>
        <taxon>Eukaryota</taxon>
        <taxon>Viridiplantae</taxon>
        <taxon>Streptophyta</taxon>
        <taxon>Embryophyta</taxon>
        <taxon>Tracheophyta</taxon>
        <taxon>Spermatophyta</taxon>
        <taxon>Magnoliopsida</taxon>
        <taxon>eudicotyledons</taxon>
        <taxon>Gunneridae</taxon>
        <taxon>Pentapetalae</taxon>
        <taxon>rosids</taxon>
        <taxon>malvids</taxon>
        <taxon>Myrtales</taxon>
        <taxon>Lythraceae</taxon>
        <taxon>Trapa</taxon>
    </lineage>
</organism>
<evidence type="ECO:0000313" key="2">
    <source>
        <dbReference type="EMBL" id="KAK4752188.1"/>
    </source>
</evidence>
<evidence type="ECO:0000259" key="1">
    <source>
        <dbReference type="PROSITE" id="PS50181"/>
    </source>
</evidence>
<dbReference type="SUPFAM" id="SSF81383">
    <property type="entry name" value="F-box domain"/>
    <property type="match status" value="1"/>
</dbReference>
<dbReference type="Proteomes" id="UP001345219">
    <property type="component" value="Chromosome 16"/>
</dbReference>
<protein>
    <recommendedName>
        <fullName evidence="1">F-box domain-containing protein</fullName>
    </recommendedName>
</protein>
<proteinExistence type="predicted"/>
<dbReference type="Pfam" id="PF00646">
    <property type="entry name" value="F-box"/>
    <property type="match status" value="1"/>
</dbReference>
<keyword evidence="3" id="KW-1185">Reference proteome</keyword>
<evidence type="ECO:0000313" key="3">
    <source>
        <dbReference type="Proteomes" id="UP001345219"/>
    </source>
</evidence>
<dbReference type="PROSITE" id="PS50181">
    <property type="entry name" value="FBOX"/>
    <property type="match status" value="1"/>
</dbReference>
<name>A0AAN7JRF5_9MYRT</name>
<accession>A0AAN7JRF5</accession>